<dbReference type="InterPro" id="IPR035940">
    <property type="entry name" value="CAP_sf"/>
</dbReference>
<dbReference type="AlphaFoldDB" id="A0A5E4DBW7"/>
<dbReference type="SUPFAM" id="SSF55797">
    <property type="entry name" value="PR-1-like"/>
    <property type="match status" value="1"/>
</dbReference>
<keyword evidence="2" id="KW-1185">Reference proteome</keyword>
<comment type="caution">
    <text evidence="1">The sequence shown here is derived from an EMBL/GenBank/DDBJ whole genome shotgun (WGS) entry which is preliminary data.</text>
</comment>
<reference evidence="1" key="1">
    <citation type="submission" date="2019-04" db="EMBL/GenBank/DDBJ databases">
        <authorList>
            <person name="Alioto T."/>
            <person name="Alioto T."/>
        </authorList>
    </citation>
    <scope>NUCLEOTIDE SEQUENCE [LARGE SCALE GENOMIC DNA]</scope>
</reference>
<evidence type="ECO:0000313" key="1">
    <source>
        <dbReference type="EMBL" id="VTJ90582.1"/>
    </source>
</evidence>
<sequence>MEATRPFASGWCDQSFPLALGGVLKLWLFELWLLLLGSGLNAYFLPHEEDVDFINEYVTLHNDLRGNVYPRGSNLRFMVRLLGGFPTSWHSGHHALLCLRKSGPLP</sequence>
<accession>A0A5E4DBW7</accession>
<gene>
    <name evidence="1" type="ORF">MONAX_5E029182</name>
</gene>
<proteinExistence type="predicted"/>
<evidence type="ECO:0000313" key="2">
    <source>
        <dbReference type="Proteomes" id="UP000335636"/>
    </source>
</evidence>
<organism evidence="1 2">
    <name type="scientific">Marmota monax</name>
    <name type="common">Woodchuck</name>
    <dbReference type="NCBI Taxonomy" id="9995"/>
    <lineage>
        <taxon>Eukaryota</taxon>
        <taxon>Metazoa</taxon>
        <taxon>Chordata</taxon>
        <taxon>Craniata</taxon>
        <taxon>Vertebrata</taxon>
        <taxon>Euteleostomi</taxon>
        <taxon>Mammalia</taxon>
        <taxon>Eutheria</taxon>
        <taxon>Euarchontoglires</taxon>
        <taxon>Glires</taxon>
        <taxon>Rodentia</taxon>
        <taxon>Sciuromorpha</taxon>
        <taxon>Sciuridae</taxon>
        <taxon>Xerinae</taxon>
        <taxon>Marmotini</taxon>
        <taxon>Marmota</taxon>
    </lineage>
</organism>
<dbReference type="EMBL" id="CABDUW010004709">
    <property type="protein sequence ID" value="VTJ90582.1"/>
    <property type="molecule type" value="Genomic_DNA"/>
</dbReference>
<protein>
    <submittedName>
        <fullName evidence="1">Uncharacterized protein</fullName>
    </submittedName>
</protein>
<dbReference type="Proteomes" id="UP000335636">
    <property type="component" value="Unassembled WGS sequence"/>
</dbReference>
<name>A0A5E4DBW7_MARMO</name>